<dbReference type="AlphaFoldDB" id="M4ZDX0"/>
<evidence type="ECO:0000313" key="2">
    <source>
        <dbReference type="Proteomes" id="UP000011841"/>
    </source>
</evidence>
<dbReference type="GeneID" id="301821173"/>
<dbReference type="EMBL" id="AP012603">
    <property type="protein sequence ID" value="BAM91691.1"/>
    <property type="molecule type" value="Genomic_DNA"/>
</dbReference>
<proteinExistence type="predicted"/>
<dbReference type="RefSeq" id="WP_015668777.1">
    <property type="nucleotide sequence ID" value="NC_020453.1"/>
</dbReference>
<dbReference type="PATRIC" id="fig|1245469.3.peg.5851"/>
<protein>
    <submittedName>
        <fullName evidence="1">Uncharacterized protein</fullName>
    </submittedName>
</protein>
<dbReference type="KEGG" id="aol:S58_57140"/>
<organism evidence="1 2">
    <name type="scientific">Bradyrhizobium oligotrophicum S58</name>
    <dbReference type="NCBI Taxonomy" id="1245469"/>
    <lineage>
        <taxon>Bacteria</taxon>
        <taxon>Pseudomonadati</taxon>
        <taxon>Pseudomonadota</taxon>
        <taxon>Alphaproteobacteria</taxon>
        <taxon>Hyphomicrobiales</taxon>
        <taxon>Nitrobacteraceae</taxon>
        <taxon>Bradyrhizobium</taxon>
    </lineage>
</organism>
<evidence type="ECO:0000313" key="1">
    <source>
        <dbReference type="EMBL" id="BAM91691.1"/>
    </source>
</evidence>
<dbReference type="Proteomes" id="UP000011841">
    <property type="component" value="Chromosome"/>
</dbReference>
<reference evidence="1 2" key="1">
    <citation type="journal article" date="2013" name="Appl. Environ. Microbiol.">
        <title>Genome analysis suggests that the soil oligotrophic bacterium Agromonas oligotrophica (Bradyrhizobium oligotrophicum) is a nitrogen-fixing symbiont of Aeschynomene indica.</title>
        <authorList>
            <person name="Okubo T."/>
            <person name="Fukushima S."/>
            <person name="Itakura M."/>
            <person name="Oshima K."/>
            <person name="Longtonglang A."/>
            <person name="Teaumroong N."/>
            <person name="Mitsui H."/>
            <person name="Hattori M."/>
            <person name="Hattori R."/>
            <person name="Hattori T."/>
            <person name="Minamisawa K."/>
        </authorList>
    </citation>
    <scope>NUCLEOTIDE SEQUENCE [LARGE SCALE GENOMIC DNA]</scope>
    <source>
        <strain evidence="1 2">S58</strain>
    </source>
</reference>
<dbReference type="STRING" id="1245469.S58_57140"/>
<keyword evidence="2" id="KW-1185">Reference proteome</keyword>
<gene>
    <name evidence="1" type="ORF">S58_57140</name>
</gene>
<dbReference type="HOGENOM" id="CLU_3059177_0_0_5"/>
<accession>M4ZDX0</accession>
<name>M4ZDX0_9BRAD</name>
<sequence length="53" mass="6123">MRYVSWFGGWLGHLLPQRRADSRLKAHDVLTRRAAAELSNEDLFYIAMLGPHV</sequence>